<dbReference type="EMBL" id="HG316461">
    <property type="protein sequence ID" value="CDF90755.1"/>
    <property type="molecule type" value="Genomic_DNA"/>
</dbReference>
<evidence type="ECO:0000256" key="6">
    <source>
        <dbReference type="ARBA" id="ARBA00022705"/>
    </source>
</evidence>
<keyword evidence="7" id="KW-0206">Cytoskeleton</keyword>
<organism evidence="12 13">
    <name type="scientific">Zygosaccharomyces bailii (strain CLIB 213 / ATCC 58445 / CBS 680 / BCRC 21525 / NBRC 1098 / NCYC 1416 / NRRL Y-2227)</name>
    <dbReference type="NCBI Taxonomy" id="1333698"/>
    <lineage>
        <taxon>Eukaryota</taxon>
        <taxon>Fungi</taxon>
        <taxon>Dikarya</taxon>
        <taxon>Ascomycota</taxon>
        <taxon>Saccharomycotina</taxon>
        <taxon>Saccharomycetes</taxon>
        <taxon>Saccharomycetales</taxon>
        <taxon>Saccharomycetaceae</taxon>
        <taxon>Zygosaccharomyces</taxon>
    </lineage>
</organism>
<keyword evidence="8" id="KW-0539">Nucleus</keyword>
<comment type="similarity">
    <text evidence="3">Belongs to the SLD7 family.</text>
</comment>
<evidence type="ECO:0000256" key="5">
    <source>
        <dbReference type="ARBA" id="ARBA00022490"/>
    </source>
</evidence>
<dbReference type="AlphaFoldDB" id="A0A8J2T9C9"/>
<dbReference type="OrthoDB" id="4063051at2759"/>
<proteinExistence type="inferred from homology"/>
<evidence type="ECO:0000259" key="11">
    <source>
        <dbReference type="Pfam" id="PF18636"/>
    </source>
</evidence>
<evidence type="ECO:0000256" key="2">
    <source>
        <dbReference type="ARBA" id="ARBA00004647"/>
    </source>
</evidence>
<dbReference type="GO" id="GO:0006260">
    <property type="term" value="P:DNA replication"/>
    <property type="evidence" value="ECO:0007669"/>
    <property type="project" value="UniProtKB-KW"/>
</dbReference>
<feature type="domain" description="Sld7 C-terminal" evidence="10">
    <location>
        <begin position="169"/>
        <end position="237"/>
    </location>
</feature>
<feature type="domain" description="Sld7 N-terminal" evidence="11">
    <location>
        <begin position="1"/>
        <end position="113"/>
    </location>
</feature>
<accession>A0A8J2T9C9</accession>
<dbReference type="InterPro" id="IPR041564">
    <property type="entry name" value="Sld7_N"/>
</dbReference>
<keyword evidence="6" id="KW-0235">DNA replication</keyword>
<keyword evidence="13" id="KW-1185">Reference proteome</keyword>
<dbReference type="Pfam" id="PF18636">
    <property type="entry name" value="Sld7_N"/>
    <property type="match status" value="1"/>
</dbReference>
<evidence type="ECO:0000259" key="10">
    <source>
        <dbReference type="Pfam" id="PF18596"/>
    </source>
</evidence>
<evidence type="ECO:0000256" key="4">
    <source>
        <dbReference type="ARBA" id="ARBA00017231"/>
    </source>
</evidence>
<protein>
    <recommendedName>
        <fullName evidence="4">Mitochondrial morphogenesis protein SLD7</fullName>
    </recommendedName>
</protein>
<evidence type="ECO:0000313" key="12">
    <source>
        <dbReference type="EMBL" id="CDF90755.1"/>
    </source>
</evidence>
<gene>
    <name evidence="12" type="ORF">BN860_02256g</name>
</gene>
<dbReference type="GO" id="GO:0005634">
    <property type="term" value="C:nucleus"/>
    <property type="evidence" value="ECO:0007669"/>
    <property type="project" value="UniProtKB-SubCell"/>
</dbReference>
<evidence type="ECO:0000313" key="13">
    <source>
        <dbReference type="Proteomes" id="UP000019375"/>
    </source>
</evidence>
<dbReference type="GO" id="GO:0000922">
    <property type="term" value="C:spindle pole"/>
    <property type="evidence" value="ECO:0007669"/>
    <property type="project" value="UniProtKB-SubCell"/>
</dbReference>
<name>A0A8J2T9C9_ZYGB2</name>
<evidence type="ECO:0000256" key="9">
    <source>
        <dbReference type="ARBA" id="ARBA00023306"/>
    </source>
</evidence>
<keyword evidence="9" id="KW-0131">Cell cycle</keyword>
<comment type="subcellular location">
    <subcellularLocation>
        <location evidence="2">Cytoplasm</location>
        <location evidence="2">Cytoskeleton</location>
        <location evidence="2">Spindle pole</location>
    </subcellularLocation>
    <subcellularLocation>
        <location evidence="1">Nucleus</location>
    </subcellularLocation>
</comment>
<evidence type="ECO:0000256" key="7">
    <source>
        <dbReference type="ARBA" id="ARBA00023212"/>
    </source>
</evidence>
<dbReference type="InterPro" id="IPR041260">
    <property type="entry name" value="Sld7_C"/>
</dbReference>
<dbReference type="Proteomes" id="UP000019375">
    <property type="component" value="Unassembled WGS sequence"/>
</dbReference>
<reference evidence="13" key="1">
    <citation type="journal article" date="2013" name="Genome Announc.">
        <title>Genome sequence of the food spoilage yeast Zygosaccharomyces bailii CLIB 213(T).</title>
        <authorList>
            <person name="Galeote V."/>
            <person name="Bigey F."/>
            <person name="Devillers H."/>
            <person name="Neuveglise C."/>
            <person name="Dequin S."/>
        </authorList>
    </citation>
    <scope>NUCLEOTIDE SEQUENCE [LARGE SCALE GENOMIC DNA]</scope>
    <source>
        <strain evidence="13">CLIB 213 / ATCC 58445 / CBS 680 / CCRC 21525 / NBRC 1098 / NCYC 1416 / NRRL Y-2227</strain>
    </source>
</reference>
<evidence type="ECO:0000256" key="1">
    <source>
        <dbReference type="ARBA" id="ARBA00004123"/>
    </source>
</evidence>
<keyword evidence="5" id="KW-0963">Cytoplasm</keyword>
<evidence type="ECO:0000256" key="3">
    <source>
        <dbReference type="ARBA" id="ARBA00009044"/>
    </source>
</evidence>
<dbReference type="Pfam" id="PF18596">
    <property type="entry name" value="Sld7_C"/>
    <property type="match status" value="1"/>
</dbReference>
<evidence type="ECO:0000256" key="8">
    <source>
        <dbReference type="ARBA" id="ARBA00023242"/>
    </source>
</evidence>
<sequence>MEQVAVLKFTLGDRCEDICIKDVQLWASEPRQNEVGVKSLKGRFVQYVDLGKLPLWTTKHNASWTCYTVRSSTLGYFASKLKHNRRGIVVELVPGGELLVLHRRGSEVHCLRLTNEIKKQADAQIAALVPRATSKEGSIDSIVQESQRQKHVKARAIRRSVQTSERKIHFNETLSKLILGGLRLRGVPNTQVGFHKLYKMTFDAAEFAHREELKCKEGDISFETLQETVETLLKLFCKS</sequence>